<proteinExistence type="predicted"/>
<dbReference type="EMBL" id="JAHRHJ020000007">
    <property type="protein sequence ID" value="KAH9308771.1"/>
    <property type="molecule type" value="Genomic_DNA"/>
</dbReference>
<dbReference type="Proteomes" id="UP000824469">
    <property type="component" value="Unassembled WGS sequence"/>
</dbReference>
<protein>
    <submittedName>
        <fullName evidence="2">Uncharacterized protein</fullName>
    </submittedName>
</protein>
<feature type="compositionally biased region" description="Polar residues" evidence="1">
    <location>
        <begin position="25"/>
        <end position="37"/>
    </location>
</feature>
<accession>A0AA38FR98</accession>
<evidence type="ECO:0000256" key="1">
    <source>
        <dbReference type="SAM" id="MobiDB-lite"/>
    </source>
</evidence>
<gene>
    <name evidence="2" type="ORF">KI387_036682</name>
</gene>
<reference evidence="2 3" key="1">
    <citation type="journal article" date="2021" name="Nat. Plants">
        <title>The Taxus genome provides insights into paclitaxel biosynthesis.</title>
        <authorList>
            <person name="Xiong X."/>
            <person name="Gou J."/>
            <person name="Liao Q."/>
            <person name="Li Y."/>
            <person name="Zhou Q."/>
            <person name="Bi G."/>
            <person name="Li C."/>
            <person name="Du R."/>
            <person name="Wang X."/>
            <person name="Sun T."/>
            <person name="Guo L."/>
            <person name="Liang H."/>
            <person name="Lu P."/>
            <person name="Wu Y."/>
            <person name="Zhang Z."/>
            <person name="Ro D.K."/>
            <person name="Shang Y."/>
            <person name="Huang S."/>
            <person name="Yan J."/>
        </authorList>
    </citation>
    <scope>NUCLEOTIDE SEQUENCE [LARGE SCALE GENOMIC DNA]</scope>
    <source>
        <strain evidence="2">Ta-2019</strain>
    </source>
</reference>
<sequence length="73" mass="7788">KVGTSGPKGHEKVKWLQRGIGKPISGSSKESVPNSPRQLGHKYAADAGIRNSREPIKSRHVSSAERGTGKPES</sequence>
<feature type="non-terminal residue" evidence="2">
    <location>
        <position position="73"/>
    </location>
</feature>
<feature type="non-terminal residue" evidence="2">
    <location>
        <position position="1"/>
    </location>
</feature>
<evidence type="ECO:0000313" key="2">
    <source>
        <dbReference type="EMBL" id="KAH9308771.1"/>
    </source>
</evidence>
<name>A0AA38FR98_TAXCH</name>
<dbReference type="AlphaFoldDB" id="A0AA38FR98"/>
<keyword evidence="3" id="KW-1185">Reference proteome</keyword>
<feature type="region of interest" description="Disordered" evidence="1">
    <location>
        <begin position="1"/>
        <end position="73"/>
    </location>
</feature>
<evidence type="ECO:0000313" key="3">
    <source>
        <dbReference type="Proteomes" id="UP000824469"/>
    </source>
</evidence>
<organism evidence="2 3">
    <name type="scientific">Taxus chinensis</name>
    <name type="common">Chinese yew</name>
    <name type="synonym">Taxus wallichiana var. chinensis</name>
    <dbReference type="NCBI Taxonomy" id="29808"/>
    <lineage>
        <taxon>Eukaryota</taxon>
        <taxon>Viridiplantae</taxon>
        <taxon>Streptophyta</taxon>
        <taxon>Embryophyta</taxon>
        <taxon>Tracheophyta</taxon>
        <taxon>Spermatophyta</taxon>
        <taxon>Pinopsida</taxon>
        <taxon>Pinidae</taxon>
        <taxon>Conifers II</taxon>
        <taxon>Cupressales</taxon>
        <taxon>Taxaceae</taxon>
        <taxon>Taxus</taxon>
    </lineage>
</organism>
<comment type="caution">
    <text evidence="2">The sequence shown here is derived from an EMBL/GenBank/DDBJ whole genome shotgun (WGS) entry which is preliminary data.</text>
</comment>